<dbReference type="EMBL" id="CP017813">
    <property type="protein sequence ID" value="APJ38669.1"/>
    <property type="molecule type" value="Genomic_DNA"/>
</dbReference>
<dbReference type="RefSeq" id="WP_073372674.1">
    <property type="nucleotide sequence ID" value="NZ_CP017813.1"/>
</dbReference>
<keyword evidence="1" id="KW-1133">Transmembrane helix</keyword>
<evidence type="ECO:0000313" key="3">
    <source>
        <dbReference type="Proteomes" id="UP000184322"/>
    </source>
</evidence>
<proteinExistence type="predicted"/>
<feature type="transmembrane region" description="Helical" evidence="1">
    <location>
        <begin position="115"/>
        <end position="133"/>
    </location>
</feature>
<reference evidence="3" key="1">
    <citation type="submission" date="2016-10" db="EMBL/GenBank/DDBJ databases">
        <authorList>
            <person name="Beylefeld A."/>
            <person name="Abolnik C."/>
        </authorList>
    </citation>
    <scope>NUCLEOTIDE SEQUENCE [LARGE SCALE GENOMIC DNA]</scope>
    <source>
        <strain evidence="3">B359_6</strain>
    </source>
</reference>
<feature type="transmembrane region" description="Helical" evidence="1">
    <location>
        <begin position="200"/>
        <end position="219"/>
    </location>
</feature>
<evidence type="ECO:0000313" key="2">
    <source>
        <dbReference type="EMBL" id="APJ38669.1"/>
    </source>
</evidence>
<protein>
    <submittedName>
        <fullName evidence="2">Uncharacterized protein</fullName>
    </submittedName>
</protein>
<keyword evidence="1" id="KW-0812">Transmembrane</keyword>
<organism evidence="2 3">
    <name type="scientific">Mycoplasmopsis pullorum</name>
    <dbReference type="NCBI Taxonomy" id="48003"/>
    <lineage>
        <taxon>Bacteria</taxon>
        <taxon>Bacillati</taxon>
        <taxon>Mycoplasmatota</taxon>
        <taxon>Mycoplasmoidales</taxon>
        <taxon>Metamycoplasmataceae</taxon>
        <taxon>Mycoplasmopsis</taxon>
    </lineage>
</organism>
<gene>
    <name evidence="2" type="ORF">BLA55_03345</name>
</gene>
<dbReference type="KEGG" id="mpul:BLA55_03345"/>
<evidence type="ECO:0000256" key="1">
    <source>
        <dbReference type="SAM" id="Phobius"/>
    </source>
</evidence>
<keyword evidence="1" id="KW-0472">Membrane</keyword>
<feature type="transmembrane region" description="Helical" evidence="1">
    <location>
        <begin position="139"/>
        <end position="160"/>
    </location>
</feature>
<accession>A0A1L4FSU6</accession>
<name>A0A1L4FSU6_9BACT</name>
<dbReference type="AlphaFoldDB" id="A0A1L4FSU6"/>
<sequence>MSLEFNYYTAAVAIAFFLIHFIYYFVYRFIKLQAYKDSNLKLKSTSIALAKEILLKQNCKRSLKFSNNYFLNWNQEKQKILVLPKTNNSFNDPYYSFTVVSRAFLASKFTKTNTYLEYSAKWIWFIFNLNIIWTLFFNLWIISIILFVLNIALFAIVLFVNQKVINLVMLSTLEFLQWQVSTQEDYETVNSVALFYRKEYLNVFLSSLLWPISSFGIWFKNLGKDE</sequence>
<dbReference type="STRING" id="48003.BLA55_03345"/>
<keyword evidence="3" id="KW-1185">Reference proteome</keyword>
<dbReference type="Proteomes" id="UP000184322">
    <property type="component" value="Chromosome"/>
</dbReference>
<feature type="transmembrane region" description="Helical" evidence="1">
    <location>
        <begin position="6"/>
        <end position="26"/>
    </location>
</feature>